<dbReference type="InterPro" id="IPR053197">
    <property type="entry name" value="F-box_SCFL_complex_component"/>
</dbReference>
<accession>A0A0D9XHH3</accession>
<dbReference type="InterPro" id="IPR036047">
    <property type="entry name" value="F-box-like_dom_sf"/>
</dbReference>
<dbReference type="EnsemblPlants" id="LPERR10G00910.1">
    <property type="protein sequence ID" value="LPERR10G00910.1"/>
    <property type="gene ID" value="LPERR10G00910"/>
</dbReference>
<dbReference type="Proteomes" id="UP000032180">
    <property type="component" value="Chromosome 10"/>
</dbReference>
<dbReference type="PANTHER" id="PTHR34223:SF26">
    <property type="entry name" value="OS02G0188900 PROTEIN"/>
    <property type="match status" value="1"/>
</dbReference>
<dbReference type="PROSITE" id="PS50181">
    <property type="entry name" value="FBOX"/>
    <property type="match status" value="1"/>
</dbReference>
<dbReference type="Gene3D" id="1.20.1280.50">
    <property type="match status" value="1"/>
</dbReference>
<dbReference type="SMART" id="SM00256">
    <property type="entry name" value="FBOX"/>
    <property type="match status" value="1"/>
</dbReference>
<dbReference type="InterPro" id="IPR001810">
    <property type="entry name" value="F-box_dom"/>
</dbReference>
<dbReference type="AlphaFoldDB" id="A0A0D9XHH3"/>
<dbReference type="PANTHER" id="PTHR34223">
    <property type="entry name" value="OS11G0201299 PROTEIN"/>
    <property type="match status" value="1"/>
</dbReference>
<dbReference type="Gene3D" id="3.80.10.10">
    <property type="entry name" value="Ribonuclease Inhibitor"/>
    <property type="match status" value="1"/>
</dbReference>
<dbReference type="Gramene" id="LPERR10G00910.1">
    <property type="protein sequence ID" value="LPERR10G00910.1"/>
    <property type="gene ID" value="LPERR10G00910"/>
</dbReference>
<organism evidence="2 3">
    <name type="scientific">Leersia perrieri</name>
    <dbReference type="NCBI Taxonomy" id="77586"/>
    <lineage>
        <taxon>Eukaryota</taxon>
        <taxon>Viridiplantae</taxon>
        <taxon>Streptophyta</taxon>
        <taxon>Embryophyta</taxon>
        <taxon>Tracheophyta</taxon>
        <taxon>Spermatophyta</taxon>
        <taxon>Magnoliopsida</taxon>
        <taxon>Liliopsida</taxon>
        <taxon>Poales</taxon>
        <taxon>Poaceae</taxon>
        <taxon>BOP clade</taxon>
        <taxon>Oryzoideae</taxon>
        <taxon>Oryzeae</taxon>
        <taxon>Oryzinae</taxon>
        <taxon>Leersia</taxon>
    </lineage>
</organism>
<sequence>MDPAQALSSDRLSALPDDLLRRIMSFLNARHTVQMCLLSRRWCYLWRSLPRINAEFTEFYYEDAARFKKFINTLLLRRDPVPLDMFWLRYEQSNGNDLQEGSEEAGLWISHALQLQASVVEVVTLEAPLVLDHSVFTSRSLRRLRLSTANIPEGFFEQLKTGCPNLEDLLLYDCLILDDEISSNSLKILNINDSRFCEDYDASISIPSLTSLTLYRPGARVPLLSTKIPSLVSASVILAGSDGAMKFDHFCQLLMNLSDVRNLDLDYDPEKIEIKDNMQWCPEFKKLVNLTLGPWCLDSNFYALTGFLQNSPNLEKLTLEPEGIIDELEERSFKCEHLKIVEVICSKRSPLLKRVNDFFVNSGMSSLQINRKGSNEIEYCPDYFRFEYRAHMWK</sequence>
<reference evidence="3" key="2">
    <citation type="submission" date="2013-12" db="EMBL/GenBank/DDBJ databases">
        <authorList>
            <person name="Yu Y."/>
            <person name="Lee S."/>
            <person name="de Baynast K."/>
            <person name="Wissotski M."/>
            <person name="Liu L."/>
            <person name="Talag J."/>
            <person name="Goicoechea J."/>
            <person name="Angelova A."/>
            <person name="Jetty R."/>
            <person name="Kudrna D."/>
            <person name="Golser W."/>
            <person name="Rivera L."/>
            <person name="Zhang J."/>
            <person name="Wing R."/>
        </authorList>
    </citation>
    <scope>NUCLEOTIDE SEQUENCE</scope>
</reference>
<dbReference type="Pfam" id="PF00646">
    <property type="entry name" value="F-box"/>
    <property type="match status" value="1"/>
</dbReference>
<dbReference type="STRING" id="77586.A0A0D9XHH3"/>
<evidence type="ECO:0000313" key="2">
    <source>
        <dbReference type="EnsemblPlants" id="LPERR10G00910.1"/>
    </source>
</evidence>
<keyword evidence="3" id="KW-1185">Reference proteome</keyword>
<reference evidence="2" key="3">
    <citation type="submission" date="2015-04" db="UniProtKB">
        <authorList>
            <consortium name="EnsemblPlants"/>
        </authorList>
    </citation>
    <scope>IDENTIFICATION</scope>
</reference>
<evidence type="ECO:0000259" key="1">
    <source>
        <dbReference type="PROSITE" id="PS50181"/>
    </source>
</evidence>
<dbReference type="HOGENOM" id="CLU_003068_2_0_1"/>
<dbReference type="SUPFAM" id="SSF52047">
    <property type="entry name" value="RNI-like"/>
    <property type="match status" value="1"/>
</dbReference>
<dbReference type="InterPro" id="IPR032675">
    <property type="entry name" value="LRR_dom_sf"/>
</dbReference>
<name>A0A0D9XHH3_9ORYZ</name>
<feature type="domain" description="F-box" evidence="1">
    <location>
        <begin position="9"/>
        <end position="59"/>
    </location>
</feature>
<evidence type="ECO:0000313" key="3">
    <source>
        <dbReference type="Proteomes" id="UP000032180"/>
    </source>
</evidence>
<protein>
    <recommendedName>
        <fullName evidence="1">F-box domain-containing protein</fullName>
    </recommendedName>
</protein>
<dbReference type="SUPFAM" id="SSF81383">
    <property type="entry name" value="F-box domain"/>
    <property type="match status" value="1"/>
</dbReference>
<proteinExistence type="predicted"/>
<dbReference type="eggNOG" id="ENOG502RYTW">
    <property type="taxonomic scope" value="Eukaryota"/>
</dbReference>
<reference evidence="2 3" key="1">
    <citation type="submission" date="2012-08" db="EMBL/GenBank/DDBJ databases">
        <title>Oryza genome evolution.</title>
        <authorList>
            <person name="Wing R.A."/>
        </authorList>
    </citation>
    <scope>NUCLEOTIDE SEQUENCE</scope>
</reference>